<dbReference type="InterPro" id="IPR010730">
    <property type="entry name" value="HET"/>
</dbReference>
<evidence type="ECO:0000313" key="2">
    <source>
        <dbReference type="EMBL" id="KAG7285029.1"/>
    </source>
</evidence>
<protein>
    <recommendedName>
        <fullName evidence="1">Heterokaryon incompatibility domain-containing protein</fullName>
    </recommendedName>
</protein>
<dbReference type="AlphaFoldDB" id="A0AAD4EPG7"/>
<comment type="caution">
    <text evidence="2">The sequence shown here is derived from an EMBL/GenBank/DDBJ whole genome shotgun (WGS) entry which is preliminary data.</text>
</comment>
<accession>A0AAD4EPG7</accession>
<reference evidence="2" key="1">
    <citation type="submission" date="2023-02" db="EMBL/GenBank/DDBJ databases">
        <authorList>
            <person name="Palmer J.M."/>
        </authorList>
    </citation>
    <scope>NUCLEOTIDE SEQUENCE</scope>
    <source>
        <strain evidence="2">FW57</strain>
    </source>
</reference>
<dbReference type="PANTHER" id="PTHR33112">
    <property type="entry name" value="DOMAIN PROTEIN, PUTATIVE-RELATED"/>
    <property type="match status" value="1"/>
</dbReference>
<proteinExistence type="predicted"/>
<organism evidence="2 3">
    <name type="scientific">Staphylotrichum longicolle</name>
    <dbReference type="NCBI Taxonomy" id="669026"/>
    <lineage>
        <taxon>Eukaryota</taxon>
        <taxon>Fungi</taxon>
        <taxon>Dikarya</taxon>
        <taxon>Ascomycota</taxon>
        <taxon>Pezizomycotina</taxon>
        <taxon>Sordariomycetes</taxon>
        <taxon>Sordariomycetidae</taxon>
        <taxon>Sordariales</taxon>
        <taxon>Chaetomiaceae</taxon>
        <taxon>Staphylotrichum</taxon>
    </lineage>
</organism>
<evidence type="ECO:0000259" key="1">
    <source>
        <dbReference type="Pfam" id="PF06985"/>
    </source>
</evidence>
<evidence type="ECO:0000313" key="3">
    <source>
        <dbReference type="Proteomes" id="UP001197093"/>
    </source>
</evidence>
<keyword evidence="3" id="KW-1185">Reference proteome</keyword>
<sequence length="562" mass="63000">MALPTFNAKLCSLCQKIPFHDLPPFPDRSYTRTLTGEQFLHNLIHRDADEPIPEPLGLRHHPDLESLRSASASGCELCREIERFADGVLEDVDSIKTRYADNPDLVRSTADPSFELWLTKRGEGGDGFWVSTKSASRPDYLLSVIATYIWIDSLCICQDDMHDWERESSRMAAVYSNAYLTIAATGSSDSAGGLFFDRPERRYYRTDFNPTESGNKMDGTKSTVHGNMLVFSLPTAKEVVRSYRVDMKEEPLSTRGWAFQERVLSRRVLHFASDQVCLECLEGTVYEDGLRVPQRYFCTQPAAVPGHPKGQRQDRALDKWNALLWQYNTRNLTDPSDKFPALSGIAKVYADLLDDEYVAGIWKKSMLEGLCWQGLRCKPFEGAYRAPSWSWASVDGTAATGFHRAHRDVATIVDYHVEVDGDNPFGRIKDAWIKMEASLVPLFLSTKTGPTGHICLETRRGQGEGYVCSFDTIDGKHSVSANLVREMDLFALVLVGLVGDGPKETNPDADGETLFYMCLVVTPAMEDGSRLRPVKRVGWTFLEPDDFEPGQLESSRGTVTLV</sequence>
<feature type="domain" description="Heterokaryon incompatibility" evidence="1">
    <location>
        <begin position="147"/>
        <end position="261"/>
    </location>
</feature>
<dbReference type="Proteomes" id="UP001197093">
    <property type="component" value="Unassembled WGS sequence"/>
</dbReference>
<dbReference type="EMBL" id="JAHCVI010000005">
    <property type="protein sequence ID" value="KAG7285029.1"/>
    <property type="molecule type" value="Genomic_DNA"/>
</dbReference>
<gene>
    <name evidence="2" type="ORF">NEMBOFW57_009647</name>
</gene>
<dbReference type="PANTHER" id="PTHR33112:SF16">
    <property type="entry name" value="HETEROKARYON INCOMPATIBILITY DOMAIN-CONTAINING PROTEIN"/>
    <property type="match status" value="1"/>
</dbReference>
<dbReference type="Pfam" id="PF06985">
    <property type="entry name" value="HET"/>
    <property type="match status" value="1"/>
</dbReference>
<name>A0AAD4EPG7_9PEZI</name>